<reference evidence="1 2" key="1">
    <citation type="submission" date="2022-06" db="EMBL/GenBank/DDBJ databases">
        <title>Actinoplanes abujensis sp. nov., isolated from Nigerian arid soil.</title>
        <authorList>
            <person name="Ding P."/>
        </authorList>
    </citation>
    <scope>NUCLEOTIDE SEQUENCE [LARGE SCALE GENOMIC DNA]</scope>
    <source>
        <strain evidence="2">TRM88002</strain>
    </source>
</reference>
<dbReference type="Proteomes" id="UP001523216">
    <property type="component" value="Unassembled WGS sequence"/>
</dbReference>
<proteinExistence type="predicted"/>
<evidence type="ECO:0000313" key="2">
    <source>
        <dbReference type="Proteomes" id="UP001523216"/>
    </source>
</evidence>
<keyword evidence="2" id="KW-1185">Reference proteome</keyword>
<dbReference type="InterPro" id="IPR045660">
    <property type="entry name" value="DUF6390"/>
</dbReference>
<dbReference type="Pfam" id="PF19927">
    <property type="entry name" value="DUF6390"/>
    <property type="match status" value="1"/>
</dbReference>
<comment type="caution">
    <text evidence="1">The sequence shown here is derived from an EMBL/GenBank/DDBJ whole genome shotgun (WGS) entry which is preliminary data.</text>
</comment>
<sequence>MSDAGARLFARYAYPPNLLGYCGPPSGDTLISSPADEIARRAQAFEGAWPYLEFLASRAGVDDPLDERVVEAYWIGNALVGRPDPADLHEFLRARFAGQAGGTWQQAADRAVAHHSFHVFEVYPWAALLRRTGNPSAASVLDRCRIRTGTVTEVSGESAQVTCHPLRWDGASLSPGPATTEQATWSANGQSLLPSPTPGTLVALHWHWICDILTEPQAAEIEAHEHRQLTRINALGATR</sequence>
<dbReference type="RefSeq" id="WP_251800780.1">
    <property type="nucleotide sequence ID" value="NZ_JAMQOL010000037.1"/>
</dbReference>
<organism evidence="1 2">
    <name type="scientific">Paractinoplanes hotanensis</name>
    <dbReference type="NCBI Taxonomy" id="2906497"/>
    <lineage>
        <taxon>Bacteria</taxon>
        <taxon>Bacillati</taxon>
        <taxon>Actinomycetota</taxon>
        <taxon>Actinomycetes</taxon>
        <taxon>Micromonosporales</taxon>
        <taxon>Micromonosporaceae</taxon>
        <taxon>Paractinoplanes</taxon>
    </lineage>
</organism>
<name>A0ABT0Y4K3_9ACTN</name>
<evidence type="ECO:0000313" key="1">
    <source>
        <dbReference type="EMBL" id="MCM4080977.1"/>
    </source>
</evidence>
<accession>A0ABT0Y4K3</accession>
<gene>
    <name evidence="1" type="ORF">LXN57_25705</name>
</gene>
<protein>
    <submittedName>
        <fullName evidence="1">DUF6390 family protein</fullName>
    </submittedName>
</protein>
<dbReference type="EMBL" id="JAMQOL010000037">
    <property type="protein sequence ID" value="MCM4080977.1"/>
    <property type="molecule type" value="Genomic_DNA"/>
</dbReference>